<proteinExistence type="predicted"/>
<comment type="caution">
    <text evidence="1">The sequence shown here is derived from an EMBL/GenBank/DDBJ whole genome shotgun (WGS) entry which is preliminary data.</text>
</comment>
<sequence length="171" mass="19415">MLINLDFGISRFIEHVFITHLISCRPLLKASSIAIVEYLKNSNHLTLGLNTPQSSVRFVPYNYLGIKKGQSKKGVIYRRTINRKGLRKPLSQWVLLMISDRAPCHFDEDYIHSGREVLWKAYASDPIMQKEAIGSAGDSVYKTVAGLVSCLPKKSRRMIEKSPEKVMHPKS</sequence>
<name>A0A429Y787_9BACI</name>
<dbReference type="AlphaFoldDB" id="A0A429Y787"/>
<evidence type="ECO:0000313" key="2">
    <source>
        <dbReference type="Proteomes" id="UP000287156"/>
    </source>
</evidence>
<dbReference type="EMBL" id="QYTV02000001">
    <property type="protein sequence ID" value="RST77248.1"/>
    <property type="molecule type" value="Genomic_DNA"/>
</dbReference>
<dbReference type="Proteomes" id="UP000287156">
    <property type="component" value="Unassembled WGS sequence"/>
</dbReference>
<organism evidence="1 2">
    <name type="scientific">Siminovitchia acidinfaciens</name>
    <dbReference type="NCBI Taxonomy" id="2321395"/>
    <lineage>
        <taxon>Bacteria</taxon>
        <taxon>Bacillati</taxon>
        <taxon>Bacillota</taxon>
        <taxon>Bacilli</taxon>
        <taxon>Bacillales</taxon>
        <taxon>Bacillaceae</taxon>
        <taxon>Siminovitchia</taxon>
    </lineage>
</organism>
<accession>A0A429Y787</accession>
<gene>
    <name evidence="1" type="ORF">D4T97_001760</name>
</gene>
<protein>
    <submittedName>
        <fullName evidence="1">Uncharacterized protein</fullName>
    </submittedName>
</protein>
<keyword evidence="2" id="KW-1185">Reference proteome</keyword>
<evidence type="ECO:0000313" key="1">
    <source>
        <dbReference type="EMBL" id="RST77248.1"/>
    </source>
</evidence>
<reference evidence="1" key="1">
    <citation type="submission" date="2018-12" db="EMBL/GenBank/DDBJ databases">
        <authorList>
            <person name="Sun L."/>
            <person name="Chen Z."/>
        </authorList>
    </citation>
    <scope>NUCLEOTIDE SEQUENCE [LARGE SCALE GENOMIC DNA]</scope>
    <source>
        <strain evidence="1">3-2-2</strain>
    </source>
</reference>